<dbReference type="AlphaFoldDB" id="A0A1C6UPC6"/>
<gene>
    <name evidence="2" type="ORF">GA0070617_3052</name>
</gene>
<name>A0A1C6UPC6_9ACTN</name>
<feature type="compositionally biased region" description="Low complexity" evidence="1">
    <location>
        <begin position="1"/>
        <end position="11"/>
    </location>
</feature>
<accession>A0A1C6UPC6</accession>
<evidence type="ECO:0000313" key="3">
    <source>
        <dbReference type="Proteomes" id="UP000198937"/>
    </source>
</evidence>
<organism evidence="2 3">
    <name type="scientific">Micromonospora yangpuensis</name>
    <dbReference type="NCBI Taxonomy" id="683228"/>
    <lineage>
        <taxon>Bacteria</taxon>
        <taxon>Bacillati</taxon>
        <taxon>Actinomycetota</taxon>
        <taxon>Actinomycetes</taxon>
        <taxon>Micromonosporales</taxon>
        <taxon>Micromonosporaceae</taxon>
        <taxon>Micromonospora</taxon>
    </lineage>
</organism>
<reference evidence="2 3" key="1">
    <citation type="submission" date="2016-06" db="EMBL/GenBank/DDBJ databases">
        <authorList>
            <person name="Kjaerup R.B."/>
            <person name="Dalgaard T.S."/>
            <person name="Juul-Madsen H.R."/>
        </authorList>
    </citation>
    <scope>NUCLEOTIDE SEQUENCE [LARGE SCALE GENOMIC DNA]</scope>
    <source>
        <strain evidence="2 3">DSM 45577</strain>
    </source>
</reference>
<feature type="region of interest" description="Disordered" evidence="1">
    <location>
        <begin position="1"/>
        <end position="23"/>
    </location>
</feature>
<dbReference type="Proteomes" id="UP000198937">
    <property type="component" value="Unassembled WGS sequence"/>
</dbReference>
<sequence length="183" mass="19185">MDTLRAAPVRSRSPRRPWATGADRSAGQVTVEVALAEFTALRNEIDNLAGAHRTTMHLHVTAVVAVVAIVGVVLGNRAGESGRHLVPARLGLAGGRLGRRGRVVGAAGRDVVQPDPRLGLLDVSRRAGQRAGPATLSRVTRVGAMVCRSRVGIPDSIWLSSRPRLARATASKSGRTVVSGGMK</sequence>
<evidence type="ECO:0000256" key="1">
    <source>
        <dbReference type="SAM" id="MobiDB-lite"/>
    </source>
</evidence>
<proteinExistence type="predicted"/>
<dbReference type="EMBL" id="FMIA01000002">
    <property type="protein sequence ID" value="SCL55773.1"/>
    <property type="molecule type" value="Genomic_DNA"/>
</dbReference>
<evidence type="ECO:0000313" key="2">
    <source>
        <dbReference type="EMBL" id="SCL55773.1"/>
    </source>
</evidence>
<protein>
    <submittedName>
        <fullName evidence="2">Uncharacterized protein</fullName>
    </submittedName>
</protein>
<keyword evidence="3" id="KW-1185">Reference proteome</keyword>